<dbReference type="Proteomes" id="UP000547510">
    <property type="component" value="Unassembled WGS sequence"/>
</dbReference>
<evidence type="ECO:0000256" key="3">
    <source>
        <dbReference type="ARBA" id="ARBA00022989"/>
    </source>
</evidence>
<feature type="transmembrane region" description="Helical" evidence="5">
    <location>
        <begin position="165"/>
        <end position="189"/>
    </location>
</feature>
<protein>
    <submittedName>
        <fullName evidence="8">MFS superfamily sulfate permease-like transporter</fullName>
    </submittedName>
</protein>
<evidence type="ECO:0000259" key="7">
    <source>
        <dbReference type="Pfam" id="PF13466"/>
    </source>
</evidence>
<proteinExistence type="predicted"/>
<organism evidence="8 9">
    <name type="scientific">Saccharothrix tamanrassetensis</name>
    <dbReference type="NCBI Taxonomy" id="1051531"/>
    <lineage>
        <taxon>Bacteria</taxon>
        <taxon>Bacillati</taxon>
        <taxon>Actinomycetota</taxon>
        <taxon>Actinomycetes</taxon>
        <taxon>Pseudonocardiales</taxon>
        <taxon>Pseudonocardiaceae</taxon>
        <taxon>Saccharothrix</taxon>
    </lineage>
</organism>
<evidence type="ECO:0000256" key="5">
    <source>
        <dbReference type="SAM" id="Phobius"/>
    </source>
</evidence>
<dbReference type="SUPFAM" id="SSF52091">
    <property type="entry name" value="SpoIIaa-like"/>
    <property type="match status" value="1"/>
</dbReference>
<sequence>MTMHIEEEPVSRSPGGGTSYWPDVRASLVVFLVALPLCVGVAVASGVPAELGIITGVVGGLVAGLLPGSSLQVSGPAAGLTVLVADAVAAHGIGALGVIVLGAGLLQVLMGLLRLGRWFRAISPAVVQGMLAGIGLVLVLGQLYPFAGRESPATTGEKVAGLPGLVVDAVSSPAGVGLGLLTLAVAALWNRSRLKVVPGVLVAVVVASAIGLLLPLPRIRVGPLTDAVTVVDLNLVDAGVLGAVVTFALVASAESLFSAAAVDRMHNGPRTRYDQELVAQGVGNAVCGVLGALPMTAVIVRSATNVRAGARTKASRVLHGVWLLVFVVALPGVLSYVPLAVLAAILVQAGWKLLEPRRVLALIRTDRAESVVLLLTAGLIVTTDLLTGTLVGLLAAVVKTAWDVSRLSVTVTPDGQEHEHVTLRGNATFLRLPRLLEALESLPVTKHVRVDLSGLRHLDQACRQAIEQWADAHRTAGRTVDLIRPASG</sequence>
<dbReference type="PANTHER" id="PTHR11814">
    <property type="entry name" value="SULFATE TRANSPORTER"/>
    <property type="match status" value="1"/>
</dbReference>
<keyword evidence="2 5" id="KW-0812">Transmembrane</keyword>
<evidence type="ECO:0000256" key="1">
    <source>
        <dbReference type="ARBA" id="ARBA00004141"/>
    </source>
</evidence>
<feature type="transmembrane region" description="Helical" evidence="5">
    <location>
        <begin position="321"/>
        <end position="351"/>
    </location>
</feature>
<dbReference type="GO" id="GO:0055085">
    <property type="term" value="P:transmembrane transport"/>
    <property type="evidence" value="ECO:0007669"/>
    <property type="project" value="InterPro"/>
</dbReference>
<comment type="caution">
    <text evidence="8">The sequence shown here is derived from an EMBL/GenBank/DDBJ whole genome shotgun (WGS) entry which is preliminary data.</text>
</comment>
<feature type="transmembrane region" description="Helical" evidence="5">
    <location>
        <begin position="125"/>
        <end position="145"/>
    </location>
</feature>
<evidence type="ECO:0000256" key="2">
    <source>
        <dbReference type="ARBA" id="ARBA00022692"/>
    </source>
</evidence>
<evidence type="ECO:0000313" key="8">
    <source>
        <dbReference type="EMBL" id="MBB5957821.1"/>
    </source>
</evidence>
<feature type="domain" description="SLC26A/SulP transporter" evidence="6">
    <location>
        <begin position="22"/>
        <end position="376"/>
    </location>
</feature>
<feature type="transmembrane region" description="Helical" evidence="5">
    <location>
        <begin position="51"/>
        <end position="68"/>
    </location>
</feature>
<name>A0A841CJZ8_9PSEU</name>
<accession>A0A841CJZ8</accession>
<feature type="transmembrane region" description="Helical" evidence="5">
    <location>
        <begin position="371"/>
        <end position="398"/>
    </location>
</feature>
<keyword evidence="3 5" id="KW-1133">Transmembrane helix</keyword>
<dbReference type="GO" id="GO:0016020">
    <property type="term" value="C:membrane"/>
    <property type="evidence" value="ECO:0007669"/>
    <property type="project" value="UniProtKB-SubCell"/>
</dbReference>
<keyword evidence="9" id="KW-1185">Reference proteome</keyword>
<feature type="transmembrane region" description="Helical" evidence="5">
    <location>
        <begin position="196"/>
        <end position="216"/>
    </location>
</feature>
<evidence type="ECO:0000259" key="6">
    <source>
        <dbReference type="Pfam" id="PF00916"/>
    </source>
</evidence>
<gene>
    <name evidence="8" type="ORF">FHS29_004416</name>
</gene>
<dbReference type="EMBL" id="JACHJN010000006">
    <property type="protein sequence ID" value="MBB5957821.1"/>
    <property type="molecule type" value="Genomic_DNA"/>
</dbReference>
<feature type="domain" description="MlaB-like STAS" evidence="7">
    <location>
        <begin position="421"/>
        <end position="485"/>
    </location>
</feature>
<evidence type="ECO:0000256" key="4">
    <source>
        <dbReference type="ARBA" id="ARBA00023136"/>
    </source>
</evidence>
<dbReference type="Pfam" id="PF00916">
    <property type="entry name" value="Sulfate_transp"/>
    <property type="match status" value="1"/>
</dbReference>
<dbReference type="InterPro" id="IPR058548">
    <property type="entry name" value="MlaB-like_STAS"/>
</dbReference>
<evidence type="ECO:0000313" key="9">
    <source>
        <dbReference type="Proteomes" id="UP000547510"/>
    </source>
</evidence>
<dbReference type="InterPro" id="IPR036513">
    <property type="entry name" value="STAS_dom_sf"/>
</dbReference>
<dbReference type="Gene3D" id="3.30.750.24">
    <property type="entry name" value="STAS domain"/>
    <property type="match status" value="1"/>
</dbReference>
<feature type="transmembrane region" description="Helical" evidence="5">
    <location>
        <begin position="88"/>
        <end position="113"/>
    </location>
</feature>
<dbReference type="InterPro" id="IPR011547">
    <property type="entry name" value="SLC26A/SulP_dom"/>
</dbReference>
<dbReference type="InterPro" id="IPR001902">
    <property type="entry name" value="SLC26A/SulP_fam"/>
</dbReference>
<comment type="subcellular location">
    <subcellularLocation>
        <location evidence="1">Membrane</location>
        <topology evidence="1">Multi-pass membrane protein</topology>
    </subcellularLocation>
</comment>
<feature type="transmembrane region" description="Helical" evidence="5">
    <location>
        <begin position="24"/>
        <end position="44"/>
    </location>
</feature>
<feature type="transmembrane region" description="Helical" evidence="5">
    <location>
        <begin position="236"/>
        <end position="262"/>
    </location>
</feature>
<dbReference type="AlphaFoldDB" id="A0A841CJZ8"/>
<dbReference type="Pfam" id="PF13466">
    <property type="entry name" value="STAS_2"/>
    <property type="match status" value="1"/>
</dbReference>
<keyword evidence="4 5" id="KW-0472">Membrane</keyword>
<reference evidence="8 9" key="1">
    <citation type="submission" date="2020-08" db="EMBL/GenBank/DDBJ databases">
        <title>Genomic Encyclopedia of Type Strains, Phase III (KMG-III): the genomes of soil and plant-associated and newly described type strains.</title>
        <authorList>
            <person name="Whitman W."/>
        </authorList>
    </citation>
    <scope>NUCLEOTIDE SEQUENCE [LARGE SCALE GENOMIC DNA]</scope>
    <source>
        <strain evidence="8 9">CECT 8640</strain>
    </source>
</reference>